<dbReference type="EMBL" id="JO843362">
    <property type="protein sequence ID" value="AEO34979.1"/>
    <property type="molecule type" value="mRNA"/>
</dbReference>
<evidence type="ECO:0000259" key="7">
    <source>
        <dbReference type="PROSITE" id="PS51378"/>
    </source>
</evidence>
<dbReference type="GO" id="GO:0042742">
    <property type="term" value="P:defense response to bacterium"/>
    <property type="evidence" value="ECO:0007669"/>
    <property type="project" value="UniProtKB-KW"/>
</dbReference>
<feature type="chain" id="PRO_5010962875" description="Invertebrate defensins family profile domain-containing protein" evidence="6">
    <location>
        <begin position="22"/>
        <end position="72"/>
    </location>
</feature>
<dbReference type="InterPro" id="IPR001542">
    <property type="entry name" value="Defensin_invertebrate/fungal"/>
</dbReference>
<dbReference type="GO" id="GO:0005576">
    <property type="term" value="C:extracellular region"/>
    <property type="evidence" value="ECO:0007669"/>
    <property type="project" value="UniProtKB-SubCell"/>
</dbReference>
<evidence type="ECO:0000256" key="4">
    <source>
        <dbReference type="ARBA" id="ARBA00023022"/>
    </source>
</evidence>
<proteinExistence type="evidence at transcript level"/>
<evidence type="ECO:0000313" key="8">
    <source>
        <dbReference type="EMBL" id="AEO34978.1"/>
    </source>
</evidence>
<keyword evidence="2" id="KW-0964">Secreted</keyword>
<keyword evidence="4" id="KW-0044">Antibiotic</keyword>
<protein>
    <recommendedName>
        <fullName evidence="7">Invertebrate defensins family profile domain-containing protein</fullName>
    </recommendedName>
</protein>
<feature type="signal peptide" evidence="6">
    <location>
        <begin position="1"/>
        <end position="21"/>
    </location>
</feature>
<dbReference type="SUPFAM" id="SSF57095">
    <property type="entry name" value="Scorpion toxin-like"/>
    <property type="match status" value="1"/>
</dbReference>
<dbReference type="Pfam" id="PF01097">
    <property type="entry name" value="Defensin_2"/>
    <property type="match status" value="1"/>
</dbReference>
<dbReference type="AlphaFoldDB" id="G3MNB0"/>
<feature type="domain" description="Invertebrate defensins family profile" evidence="7">
    <location>
        <begin position="36"/>
        <end position="72"/>
    </location>
</feature>
<dbReference type="PROSITE" id="PS51378">
    <property type="entry name" value="INVERT_DEFENSINS"/>
    <property type="match status" value="1"/>
</dbReference>
<evidence type="ECO:0000256" key="6">
    <source>
        <dbReference type="SAM" id="SignalP"/>
    </source>
</evidence>
<evidence type="ECO:0000256" key="1">
    <source>
        <dbReference type="ARBA" id="ARBA00004613"/>
    </source>
</evidence>
<keyword evidence="6" id="KW-0732">Signal</keyword>
<keyword evidence="5" id="KW-1015">Disulfide bond</keyword>
<reference evidence="8" key="1">
    <citation type="journal article" date="2011" name="PLoS ONE">
        <title>A deep insight into the sialotranscriptome of the gulf coast tick, Amblyomma maculatum.</title>
        <authorList>
            <person name="Karim S."/>
            <person name="Singh P."/>
            <person name="Ribeiro J.M."/>
        </authorList>
    </citation>
    <scope>NUCLEOTIDE SEQUENCE</scope>
    <source>
        <tissue evidence="8">Salivary gland</tissue>
    </source>
</reference>
<evidence type="ECO:0000256" key="5">
    <source>
        <dbReference type="ARBA" id="ARBA00023157"/>
    </source>
</evidence>
<evidence type="ECO:0000256" key="2">
    <source>
        <dbReference type="ARBA" id="ARBA00022525"/>
    </source>
</evidence>
<organism evidence="8">
    <name type="scientific">Amblyomma maculatum</name>
    <name type="common">Gulf Coast tick</name>
    <dbReference type="NCBI Taxonomy" id="34609"/>
    <lineage>
        <taxon>Eukaryota</taxon>
        <taxon>Metazoa</taxon>
        <taxon>Ecdysozoa</taxon>
        <taxon>Arthropoda</taxon>
        <taxon>Chelicerata</taxon>
        <taxon>Arachnida</taxon>
        <taxon>Acari</taxon>
        <taxon>Parasitiformes</taxon>
        <taxon>Ixodida</taxon>
        <taxon>Ixodoidea</taxon>
        <taxon>Ixodidae</taxon>
        <taxon>Amblyomminae</taxon>
        <taxon>Amblyomma</taxon>
    </lineage>
</organism>
<dbReference type="InterPro" id="IPR036574">
    <property type="entry name" value="Scorpion_toxin-like_sf"/>
</dbReference>
<comment type="subcellular location">
    <subcellularLocation>
        <location evidence="1">Secreted</location>
    </subcellularLocation>
</comment>
<keyword evidence="3" id="KW-0929">Antimicrobial</keyword>
<accession>G3MNB0</accession>
<name>G3MNB0_AMBMU</name>
<dbReference type="EMBL" id="JO843361">
    <property type="protein sequence ID" value="AEO34978.1"/>
    <property type="molecule type" value="mRNA"/>
</dbReference>
<evidence type="ECO:0000256" key="3">
    <source>
        <dbReference type="ARBA" id="ARBA00022529"/>
    </source>
</evidence>
<sequence>MRLSVVFLLVLLIGFLTLTSGEEEKGLQPHLRVRRGFGCPFNMPCFRHCKKRLRRRGGYCGGRFKLTCICVR</sequence>